<evidence type="ECO:0000313" key="1">
    <source>
        <dbReference type="EMBL" id="KAJ8126315.1"/>
    </source>
</evidence>
<dbReference type="EMBL" id="JAPUUL010001914">
    <property type="protein sequence ID" value="KAJ8126315.1"/>
    <property type="molecule type" value="Genomic_DNA"/>
</dbReference>
<comment type="caution">
    <text evidence="1">The sequence shown here is derived from an EMBL/GenBank/DDBJ whole genome shotgun (WGS) entry which is preliminary data.</text>
</comment>
<accession>A0ACC2JFR4</accession>
<evidence type="ECO:0000313" key="2">
    <source>
        <dbReference type="Proteomes" id="UP001153332"/>
    </source>
</evidence>
<proteinExistence type="predicted"/>
<organism evidence="1 2">
    <name type="scientific">Lasiodiplodia mahajangana</name>
    <dbReference type="NCBI Taxonomy" id="1108764"/>
    <lineage>
        <taxon>Eukaryota</taxon>
        <taxon>Fungi</taxon>
        <taxon>Dikarya</taxon>
        <taxon>Ascomycota</taxon>
        <taxon>Pezizomycotina</taxon>
        <taxon>Dothideomycetes</taxon>
        <taxon>Dothideomycetes incertae sedis</taxon>
        <taxon>Botryosphaeriales</taxon>
        <taxon>Botryosphaeriaceae</taxon>
        <taxon>Lasiodiplodia</taxon>
    </lineage>
</organism>
<gene>
    <name evidence="1" type="ORF">O1611_g7324</name>
</gene>
<protein>
    <submittedName>
        <fullName evidence="1">Uncharacterized protein</fullName>
    </submittedName>
</protein>
<name>A0ACC2JFR4_9PEZI</name>
<reference evidence="1" key="1">
    <citation type="submission" date="2022-12" db="EMBL/GenBank/DDBJ databases">
        <title>Genome Sequence of Lasiodiplodia mahajangana.</title>
        <authorList>
            <person name="Buettner E."/>
        </authorList>
    </citation>
    <scope>NUCLEOTIDE SEQUENCE</scope>
    <source>
        <strain evidence="1">VT137</strain>
    </source>
</reference>
<sequence length="144" mass="16193">MAAVSETPAKQDLPPQKDDMPIMSTPPKDYAPPVKDEGGARKITPLRKLQREQQGPEPEWVKCQFCKKATTIRRVSEPSDEAKCLTLCCCVFGVFSLFLPFQSKWFENIDIHCASCDKHLATIVPDGEVQIVRVPNRPQPTLKK</sequence>
<dbReference type="Proteomes" id="UP001153332">
    <property type="component" value="Unassembled WGS sequence"/>
</dbReference>
<keyword evidence="2" id="KW-1185">Reference proteome</keyword>